<dbReference type="EMBL" id="JAHLFT010000057">
    <property type="protein sequence ID" value="MBU3828331.1"/>
    <property type="molecule type" value="Genomic_DNA"/>
</dbReference>
<reference evidence="1" key="2">
    <citation type="submission" date="2021-04" db="EMBL/GenBank/DDBJ databases">
        <authorList>
            <person name="Gilroy R."/>
        </authorList>
    </citation>
    <scope>NUCLEOTIDE SEQUENCE</scope>
    <source>
        <strain evidence="1">F6-686</strain>
    </source>
</reference>
<sequence>MVKSINTKVDLTVDATWFRGMPSYGKVMIGDKAFEFYNERNIGDFVQIPWDEITYVVADVRFRGKYIPRFEIRTRRSGNFIFASKDVKKTLRAIRNYVPAEHMRKSLSLWKGLIQNFQRSVKKITKKN</sequence>
<comment type="caution">
    <text evidence="1">The sequence shown here is derived from an EMBL/GenBank/DDBJ whole genome shotgun (WGS) entry which is preliminary data.</text>
</comment>
<dbReference type="InterPro" id="IPR010360">
    <property type="entry name" value="DUF956"/>
</dbReference>
<dbReference type="Proteomes" id="UP000823844">
    <property type="component" value="Unassembled WGS sequence"/>
</dbReference>
<evidence type="ECO:0000313" key="2">
    <source>
        <dbReference type="Proteomes" id="UP000823844"/>
    </source>
</evidence>
<reference evidence="1" key="1">
    <citation type="journal article" date="2021" name="PeerJ">
        <title>Extensive microbial diversity within the chicken gut microbiome revealed by metagenomics and culture.</title>
        <authorList>
            <person name="Gilroy R."/>
            <person name="Ravi A."/>
            <person name="Getino M."/>
            <person name="Pursley I."/>
            <person name="Horton D.L."/>
            <person name="Alikhan N.F."/>
            <person name="Baker D."/>
            <person name="Gharbi K."/>
            <person name="Hall N."/>
            <person name="Watson M."/>
            <person name="Adriaenssens E.M."/>
            <person name="Foster-Nyarko E."/>
            <person name="Jarju S."/>
            <person name="Secka A."/>
            <person name="Antonio M."/>
            <person name="Oren A."/>
            <person name="Chaudhuri R.R."/>
            <person name="La Ragione R."/>
            <person name="Hildebrand F."/>
            <person name="Pallen M.J."/>
        </authorList>
    </citation>
    <scope>NUCLEOTIDE SEQUENCE</scope>
    <source>
        <strain evidence="1">F6-686</strain>
    </source>
</reference>
<accession>A0A9E2KRN4</accession>
<organism evidence="1 2">
    <name type="scientific">Candidatus Lactobacillus pullistercoris</name>
    <dbReference type="NCBI Taxonomy" id="2838636"/>
    <lineage>
        <taxon>Bacteria</taxon>
        <taxon>Bacillati</taxon>
        <taxon>Bacillota</taxon>
        <taxon>Bacilli</taxon>
        <taxon>Lactobacillales</taxon>
        <taxon>Lactobacillaceae</taxon>
        <taxon>Lactobacillus</taxon>
    </lineage>
</organism>
<gene>
    <name evidence="1" type="ORF">H9806_04225</name>
</gene>
<protein>
    <submittedName>
        <fullName evidence="1">DUF956 family protein</fullName>
    </submittedName>
</protein>
<dbReference type="AlphaFoldDB" id="A0A9E2KRN4"/>
<evidence type="ECO:0000313" key="1">
    <source>
        <dbReference type="EMBL" id="MBU3828331.1"/>
    </source>
</evidence>
<dbReference type="PIRSF" id="PIRSF021265">
    <property type="entry name" value="DUF956"/>
    <property type="match status" value="1"/>
</dbReference>
<name>A0A9E2KRN4_9LACO</name>
<dbReference type="Pfam" id="PF06115">
    <property type="entry name" value="DUF956"/>
    <property type="match status" value="1"/>
</dbReference>
<proteinExistence type="predicted"/>